<sequence length="149" mass="16825">MFIALDALNLIDENFEKKTPLAKVVSVLGRWECPIDVINAGSDVKLVKIGVWGVENAPPRCKRPKIGLVEDVGRWKRPPSCKTPQNCGHGGDVGRWKRPQAFVTPALLSILHFTLCATYKTPHGVGERPRFCCMHEWGFLNVLRAWYTW</sequence>
<evidence type="ECO:0000313" key="1">
    <source>
        <dbReference type="EMBL" id="MED6182945.1"/>
    </source>
</evidence>
<organism evidence="1 2">
    <name type="scientific">Stylosanthes scabra</name>
    <dbReference type="NCBI Taxonomy" id="79078"/>
    <lineage>
        <taxon>Eukaryota</taxon>
        <taxon>Viridiplantae</taxon>
        <taxon>Streptophyta</taxon>
        <taxon>Embryophyta</taxon>
        <taxon>Tracheophyta</taxon>
        <taxon>Spermatophyta</taxon>
        <taxon>Magnoliopsida</taxon>
        <taxon>eudicotyledons</taxon>
        <taxon>Gunneridae</taxon>
        <taxon>Pentapetalae</taxon>
        <taxon>rosids</taxon>
        <taxon>fabids</taxon>
        <taxon>Fabales</taxon>
        <taxon>Fabaceae</taxon>
        <taxon>Papilionoideae</taxon>
        <taxon>50 kb inversion clade</taxon>
        <taxon>dalbergioids sensu lato</taxon>
        <taxon>Dalbergieae</taxon>
        <taxon>Pterocarpus clade</taxon>
        <taxon>Stylosanthes</taxon>
    </lineage>
</organism>
<keyword evidence="2" id="KW-1185">Reference proteome</keyword>
<gene>
    <name evidence="1" type="ORF">PIB30_033351</name>
</gene>
<evidence type="ECO:0000313" key="2">
    <source>
        <dbReference type="Proteomes" id="UP001341840"/>
    </source>
</evidence>
<dbReference type="Proteomes" id="UP001341840">
    <property type="component" value="Unassembled WGS sequence"/>
</dbReference>
<accession>A0ABU6WEK0</accession>
<comment type="caution">
    <text evidence="1">The sequence shown here is derived from an EMBL/GenBank/DDBJ whole genome shotgun (WGS) entry which is preliminary data.</text>
</comment>
<name>A0ABU6WEK0_9FABA</name>
<proteinExistence type="predicted"/>
<reference evidence="1 2" key="1">
    <citation type="journal article" date="2023" name="Plants (Basel)">
        <title>Bridging the Gap: Combining Genomics and Transcriptomics Approaches to Understand Stylosanthes scabra, an Orphan Legume from the Brazilian Caatinga.</title>
        <authorList>
            <person name="Ferreira-Neto J.R.C."/>
            <person name="da Silva M.D."/>
            <person name="Binneck E."/>
            <person name="de Melo N.F."/>
            <person name="da Silva R.H."/>
            <person name="de Melo A.L.T.M."/>
            <person name="Pandolfi V."/>
            <person name="Bustamante F.O."/>
            <person name="Brasileiro-Vidal A.C."/>
            <person name="Benko-Iseppon A.M."/>
        </authorList>
    </citation>
    <scope>NUCLEOTIDE SEQUENCE [LARGE SCALE GENOMIC DNA]</scope>
    <source>
        <tissue evidence="1">Leaves</tissue>
    </source>
</reference>
<protein>
    <submittedName>
        <fullName evidence="1">Uncharacterized protein</fullName>
    </submittedName>
</protein>
<dbReference type="EMBL" id="JASCZI010181393">
    <property type="protein sequence ID" value="MED6182945.1"/>
    <property type="molecule type" value="Genomic_DNA"/>
</dbReference>